<gene>
    <name evidence="2" type="ORF">SNEC2469_LOCUS8847</name>
</gene>
<feature type="compositionally biased region" description="Low complexity" evidence="1">
    <location>
        <begin position="597"/>
        <end position="617"/>
    </location>
</feature>
<dbReference type="Proteomes" id="UP000601435">
    <property type="component" value="Unassembled WGS sequence"/>
</dbReference>
<dbReference type="AlphaFoldDB" id="A0A812PCX7"/>
<dbReference type="EMBL" id="CAJNJA010014455">
    <property type="protein sequence ID" value="CAE7342727.1"/>
    <property type="molecule type" value="Genomic_DNA"/>
</dbReference>
<feature type="compositionally biased region" description="Acidic residues" evidence="1">
    <location>
        <begin position="459"/>
        <end position="475"/>
    </location>
</feature>
<evidence type="ECO:0000313" key="2">
    <source>
        <dbReference type="EMBL" id="CAE7342727.1"/>
    </source>
</evidence>
<accession>A0A812PCX7</accession>
<feature type="compositionally biased region" description="Basic and acidic residues" evidence="1">
    <location>
        <begin position="314"/>
        <end position="345"/>
    </location>
</feature>
<protein>
    <submittedName>
        <fullName evidence="2">Uncharacterized protein</fullName>
    </submittedName>
</protein>
<dbReference type="OrthoDB" id="441753at2759"/>
<feature type="compositionally biased region" description="Basic and acidic residues" evidence="1">
    <location>
        <begin position="534"/>
        <end position="547"/>
    </location>
</feature>
<sequence length="1115" mass="122492">MLSFETLSLASSRSSSSSGTLSSCLSVRDSEVSRLASQLQGLRLLSKEVFADLATWLPEPSKGFPLNSQYAGAFDAEEVENLKSKAGSQKTAAETEDLDPDLIEAYVPTRCFSEGPLVVTMVVSELLAMRAPPVLMLIVIMLMWYPRAQRVQDRDFVELFCGKMEAGLRGTSLNIELDPHTMDFLKPAGFWNYTRSFGEFLAGAFLRIRSEPFFPQNRLPGLGSDALRKSDYELFVQECLSEPGINGLGDLWADACFSSFSLCLCAMGKKSTASPPEVADVMAMLQSKGLLKRGPEAAAEPSKKPKTAKVKPTPKPEEEPKVETRARTKRKPADAEATPDDEKPPTKIGKPGKGGKQEKPSNPVKEQKKPSKEHAQPQEKPSKEQSQQEKPSLKEQPQEKPIKGQSQQEKPSKEQPQQKTSKGQSQEKPKEQPQQKTSKGQSQEKPSKPGKQKKPSNDEPQDPPSEDAASDDEELGPFVEFPPKEPFGDQFFETGLNMLVSWNNLDDVWRACKAHDKPMYKDMQYEVPENDLAGEERHPGPVLEDKSLQQTEEQEESEEGEDEEQDDQEGEEEEAEEDEEEEEEEEEEAKEPRDPSTAGPRAAKPAKPTAETASPKTNTWNGIPSPATKEKAQTESPKEVKPLDLNHKFNRVRRSKSEQPPSLSTLVLGAHLTDEQAYQDHPASLVNEGVGEDPAYEGCHALQLFYGPSVTLLSASQTGSDSDLRSLVSTMQTEITRLKAMLQDAKSAAPAAPPAPASLKLEAKEEPGGEDEDGEEHESEEGDENHETPPPKDKPPAETSVAKTSKKAPKGPNSSTHRAQWMKFGRRMDSQGSEFPEMTKLWSGTKEETWLSAGEQHEVFAKWLEQGENMNNTEAQLIIKKTKSAEVKGGYEELTVKEMVAKGFSATKIESIVRKGGTPDADAPHCLESIVYLCRKKKNVEESEKVEQTGEIKARTKPSAKALAPLMKLNGMPGPGTTSSAADAALQLAANAFAVGSGDNAAAPKKTAKGKAKAKAKALIQTPKTIKELVDECRKELKKEYNAANICYDLPKDHALRTEMEGRKGDLETAMDELRDVADDDVEDFVEVESTRMVRAQVRAVAAELQRKAAAAESK</sequence>
<feature type="compositionally biased region" description="Low complexity" evidence="1">
    <location>
        <begin position="434"/>
        <end position="444"/>
    </location>
</feature>
<proteinExistence type="predicted"/>
<organism evidence="2 3">
    <name type="scientific">Symbiodinium necroappetens</name>
    <dbReference type="NCBI Taxonomy" id="1628268"/>
    <lineage>
        <taxon>Eukaryota</taxon>
        <taxon>Sar</taxon>
        <taxon>Alveolata</taxon>
        <taxon>Dinophyceae</taxon>
        <taxon>Suessiales</taxon>
        <taxon>Symbiodiniaceae</taxon>
        <taxon>Symbiodinium</taxon>
    </lineage>
</organism>
<evidence type="ECO:0000256" key="1">
    <source>
        <dbReference type="SAM" id="MobiDB-lite"/>
    </source>
</evidence>
<reference evidence="2" key="1">
    <citation type="submission" date="2021-02" db="EMBL/GenBank/DDBJ databases">
        <authorList>
            <person name="Dougan E. K."/>
            <person name="Rhodes N."/>
            <person name="Thang M."/>
            <person name="Chan C."/>
        </authorList>
    </citation>
    <scope>NUCLEOTIDE SEQUENCE</scope>
</reference>
<feature type="compositionally biased region" description="Low complexity" evidence="1">
    <location>
        <begin position="405"/>
        <end position="424"/>
    </location>
</feature>
<feature type="compositionally biased region" description="Basic and acidic residues" evidence="1">
    <location>
        <begin position="785"/>
        <end position="796"/>
    </location>
</feature>
<feature type="region of interest" description="Disordered" evidence="1">
    <location>
        <begin position="290"/>
        <end position="490"/>
    </location>
</feature>
<feature type="compositionally biased region" description="Acidic residues" evidence="1">
    <location>
        <begin position="768"/>
        <end position="784"/>
    </location>
</feature>
<comment type="caution">
    <text evidence="2">The sequence shown here is derived from an EMBL/GenBank/DDBJ whole genome shotgun (WGS) entry which is preliminary data.</text>
</comment>
<feature type="region of interest" description="Disordered" evidence="1">
    <location>
        <begin position="744"/>
        <end position="834"/>
    </location>
</feature>
<evidence type="ECO:0000313" key="3">
    <source>
        <dbReference type="Proteomes" id="UP000601435"/>
    </source>
</evidence>
<keyword evidence="3" id="KW-1185">Reference proteome</keyword>
<name>A0A812PCX7_9DINO</name>
<feature type="region of interest" description="Disordered" evidence="1">
    <location>
        <begin position="525"/>
        <end position="663"/>
    </location>
</feature>
<feature type="compositionally biased region" description="Basic and acidic residues" evidence="1">
    <location>
        <begin position="628"/>
        <end position="647"/>
    </location>
</feature>
<feature type="compositionally biased region" description="Acidic residues" evidence="1">
    <location>
        <begin position="552"/>
        <end position="589"/>
    </location>
</feature>
<feature type="compositionally biased region" description="Basic and acidic residues" evidence="1">
    <location>
        <begin position="355"/>
        <end position="402"/>
    </location>
</feature>